<dbReference type="PANTHER" id="PTHR43213">
    <property type="entry name" value="BIFUNCTIONAL DTTP/UTP PYROPHOSPHATASE/METHYLTRANSFERASE PROTEIN-RELATED"/>
    <property type="match status" value="1"/>
</dbReference>
<dbReference type="GO" id="GO:0005737">
    <property type="term" value="C:cytoplasm"/>
    <property type="evidence" value="ECO:0007669"/>
    <property type="project" value="UniProtKB-SubCell"/>
</dbReference>
<dbReference type="PIRSF" id="PIRSF006305">
    <property type="entry name" value="Maf"/>
    <property type="match status" value="1"/>
</dbReference>
<comment type="caution">
    <text evidence="3">Lacks conserved residue(s) required for the propagation of feature annotation.</text>
</comment>
<protein>
    <recommendedName>
        <fullName evidence="3">dTTP/UTP pyrophosphatase</fullName>
        <shortName evidence="3">dTTPase/UTPase</shortName>
        <ecNumber evidence="3">3.6.1.9</ecNumber>
    </recommendedName>
    <alternativeName>
        <fullName evidence="3">Nucleoside triphosphate pyrophosphatase</fullName>
    </alternativeName>
    <alternativeName>
        <fullName evidence="3">Nucleotide pyrophosphatase</fullName>
        <shortName evidence="3">Nucleotide PPase</shortName>
    </alternativeName>
</protein>
<dbReference type="GO" id="GO:0036218">
    <property type="term" value="F:dTTP diphosphatase activity"/>
    <property type="evidence" value="ECO:0007669"/>
    <property type="project" value="RHEA"/>
</dbReference>
<dbReference type="STRING" id="1408416.GCA_000702765_00124"/>
<dbReference type="PANTHER" id="PTHR43213:SF5">
    <property type="entry name" value="BIFUNCTIONAL DTTP_UTP PYROPHOSPHATASE_METHYLTRANSFERASE PROTEIN-RELATED"/>
    <property type="match status" value="1"/>
</dbReference>
<feature type="site" description="Important for substrate specificity" evidence="3">
    <location>
        <position position="70"/>
    </location>
</feature>
<dbReference type="NCBIfam" id="TIGR00172">
    <property type="entry name" value="maf"/>
    <property type="match status" value="1"/>
</dbReference>
<dbReference type="InterPro" id="IPR029001">
    <property type="entry name" value="ITPase-like_fam"/>
</dbReference>
<dbReference type="Proteomes" id="UP000290909">
    <property type="component" value="Chromosome"/>
</dbReference>
<sequence>MLILASTSPRRIELVQSAGLDFITASPKFNEKEISTKDIAVEEYVQLLSKNKALSLVNDYKNDVILAADTIVVYNNEILNKPIDEEDAFRMLKKLNGKKHSVLTGVCIIKGDLIESFYERSEVTFNKMTDEEIYAYIETKEPMDKAGAYAIQGIGSKFVKSYDGDFHTIMGLPLKEVLKKLKDLLWKTPIKR</sequence>
<feature type="site" description="Important for substrate specificity" evidence="3">
    <location>
        <position position="152"/>
    </location>
</feature>
<dbReference type="SUPFAM" id="SSF52972">
    <property type="entry name" value="ITPase-like"/>
    <property type="match status" value="1"/>
</dbReference>
<evidence type="ECO:0000256" key="2">
    <source>
        <dbReference type="ARBA" id="ARBA00022801"/>
    </source>
</evidence>
<name>A0A449BKW9_9MOLU</name>
<dbReference type="EC" id="3.6.1.9" evidence="3"/>
<comment type="catalytic activity">
    <reaction evidence="3">
        <text>dTTP + H2O = dTMP + diphosphate + H(+)</text>
        <dbReference type="Rhea" id="RHEA:28534"/>
        <dbReference type="ChEBI" id="CHEBI:15377"/>
        <dbReference type="ChEBI" id="CHEBI:15378"/>
        <dbReference type="ChEBI" id="CHEBI:33019"/>
        <dbReference type="ChEBI" id="CHEBI:37568"/>
        <dbReference type="ChEBI" id="CHEBI:63528"/>
        <dbReference type="EC" id="3.6.1.9"/>
    </reaction>
</comment>
<evidence type="ECO:0000313" key="4">
    <source>
        <dbReference type="EMBL" id="VEU83070.1"/>
    </source>
</evidence>
<evidence type="ECO:0000256" key="3">
    <source>
        <dbReference type="HAMAP-Rule" id="MF_00528"/>
    </source>
</evidence>
<accession>A0A449BKW9</accession>
<dbReference type="Gene3D" id="3.90.950.10">
    <property type="match status" value="1"/>
</dbReference>
<keyword evidence="3" id="KW-0546">Nucleotide metabolism</keyword>
<dbReference type="InterPro" id="IPR003697">
    <property type="entry name" value="Maf-like"/>
</dbReference>
<dbReference type="Pfam" id="PF02545">
    <property type="entry name" value="Maf"/>
    <property type="match status" value="1"/>
</dbReference>
<feature type="active site" description="Proton acceptor" evidence="3">
    <location>
        <position position="69"/>
    </location>
</feature>
<gene>
    <name evidence="4" type="primary">maf</name>
    <name evidence="4" type="ORF">NCTC10172_01119</name>
</gene>
<keyword evidence="5" id="KW-1185">Reference proteome</keyword>
<evidence type="ECO:0000256" key="1">
    <source>
        <dbReference type="ARBA" id="ARBA00001968"/>
    </source>
</evidence>
<dbReference type="GO" id="GO:0009117">
    <property type="term" value="P:nucleotide metabolic process"/>
    <property type="evidence" value="ECO:0007669"/>
    <property type="project" value="UniProtKB-KW"/>
</dbReference>
<evidence type="ECO:0000313" key="5">
    <source>
        <dbReference type="Proteomes" id="UP000290909"/>
    </source>
</evidence>
<dbReference type="GO" id="GO:0036221">
    <property type="term" value="F:UTP diphosphatase activity"/>
    <property type="evidence" value="ECO:0007669"/>
    <property type="project" value="RHEA"/>
</dbReference>
<organism evidence="4 5">
    <name type="scientific">Acholeplasma hippikon</name>
    <dbReference type="NCBI Taxonomy" id="264636"/>
    <lineage>
        <taxon>Bacteria</taxon>
        <taxon>Bacillati</taxon>
        <taxon>Mycoplasmatota</taxon>
        <taxon>Mollicutes</taxon>
        <taxon>Acholeplasmatales</taxon>
        <taxon>Acholeplasmataceae</taxon>
        <taxon>Acholeplasma</taxon>
    </lineage>
</organism>
<keyword evidence="2 3" id="KW-0378">Hydrolase</keyword>
<dbReference type="KEGG" id="ahk:NCTC10172_01119"/>
<dbReference type="AlphaFoldDB" id="A0A449BKW9"/>
<comment type="catalytic activity">
    <reaction evidence="3">
        <text>UTP + H2O = UMP + diphosphate + H(+)</text>
        <dbReference type="Rhea" id="RHEA:29395"/>
        <dbReference type="ChEBI" id="CHEBI:15377"/>
        <dbReference type="ChEBI" id="CHEBI:15378"/>
        <dbReference type="ChEBI" id="CHEBI:33019"/>
        <dbReference type="ChEBI" id="CHEBI:46398"/>
        <dbReference type="ChEBI" id="CHEBI:57865"/>
        <dbReference type="EC" id="3.6.1.9"/>
    </reaction>
</comment>
<proteinExistence type="inferred from homology"/>
<comment type="function">
    <text evidence="3">Nucleoside triphosphate pyrophosphatase that hydrolyzes dTTP and UTP. May have a dual role in cell division arrest and in preventing the incorporation of modified nucleotides into cellular nucleic acids.</text>
</comment>
<dbReference type="EMBL" id="LR215050">
    <property type="protein sequence ID" value="VEU83070.1"/>
    <property type="molecule type" value="Genomic_DNA"/>
</dbReference>
<reference evidence="4 5" key="1">
    <citation type="submission" date="2019-01" db="EMBL/GenBank/DDBJ databases">
        <authorList>
            <consortium name="Pathogen Informatics"/>
        </authorList>
    </citation>
    <scope>NUCLEOTIDE SEQUENCE [LARGE SCALE GENOMIC DNA]</scope>
    <source>
        <strain evidence="4 5">NCTC10172</strain>
    </source>
</reference>
<comment type="cofactor">
    <cofactor evidence="1 3">
        <name>a divalent metal cation</name>
        <dbReference type="ChEBI" id="CHEBI:60240"/>
    </cofactor>
</comment>
<keyword evidence="3" id="KW-0963">Cytoplasm</keyword>
<feature type="site" description="Important for substrate specificity" evidence="3">
    <location>
        <position position="10"/>
    </location>
</feature>
<dbReference type="HAMAP" id="MF_00528">
    <property type="entry name" value="Maf"/>
    <property type="match status" value="1"/>
</dbReference>
<comment type="similarity">
    <text evidence="3">Belongs to the Maf family. YhdE subfamily.</text>
</comment>
<comment type="subcellular location">
    <subcellularLocation>
        <location evidence="3">Cytoplasm</location>
    </subcellularLocation>
</comment>
<dbReference type="CDD" id="cd00555">
    <property type="entry name" value="Maf"/>
    <property type="match status" value="1"/>
</dbReference>